<dbReference type="InterPro" id="IPR044880">
    <property type="entry name" value="NCX_ion-bd_dom_sf"/>
</dbReference>
<feature type="transmembrane region" description="Helical" evidence="5">
    <location>
        <begin position="267"/>
        <end position="286"/>
    </location>
</feature>
<dbReference type="GO" id="GO:0005886">
    <property type="term" value="C:plasma membrane"/>
    <property type="evidence" value="ECO:0007669"/>
    <property type="project" value="TreeGrafter"/>
</dbReference>
<dbReference type="RefSeq" id="WP_058501907.1">
    <property type="nucleotide sequence ID" value="NZ_CAAAJA010000026.1"/>
</dbReference>
<dbReference type="Pfam" id="PF01699">
    <property type="entry name" value="Na_Ca_ex"/>
    <property type="match status" value="2"/>
</dbReference>
<feature type="transmembrane region" description="Helical" evidence="5">
    <location>
        <begin position="103"/>
        <end position="119"/>
    </location>
</feature>
<feature type="transmembrane region" description="Helical" evidence="5">
    <location>
        <begin position="6"/>
        <end position="21"/>
    </location>
</feature>
<comment type="caution">
    <text evidence="7">The sequence shown here is derived from an EMBL/GenBank/DDBJ whole genome shotgun (WGS) entry which is preliminary data.</text>
</comment>
<protein>
    <submittedName>
        <fullName evidence="7">Na/Ca antiporter</fullName>
    </submittedName>
</protein>
<dbReference type="GO" id="GO:0005262">
    <property type="term" value="F:calcium channel activity"/>
    <property type="evidence" value="ECO:0007669"/>
    <property type="project" value="TreeGrafter"/>
</dbReference>
<dbReference type="GO" id="GO:0008273">
    <property type="term" value="F:calcium, potassium:sodium antiporter activity"/>
    <property type="evidence" value="ECO:0007669"/>
    <property type="project" value="TreeGrafter"/>
</dbReference>
<dbReference type="InterPro" id="IPR004481">
    <property type="entry name" value="K/Na/Ca-exchanger"/>
</dbReference>
<evidence type="ECO:0000313" key="7">
    <source>
        <dbReference type="EMBL" id="KTD21443.1"/>
    </source>
</evidence>
<proteinExistence type="predicted"/>
<feature type="domain" description="Sodium/calcium exchanger membrane region" evidence="6">
    <location>
        <begin position="170"/>
        <end position="307"/>
    </location>
</feature>
<dbReference type="EMBL" id="LNYH01000093">
    <property type="protein sequence ID" value="KTD21443.1"/>
    <property type="molecule type" value="Genomic_DNA"/>
</dbReference>
<dbReference type="AlphaFoldDB" id="A0A0W0VN17"/>
<comment type="subcellular location">
    <subcellularLocation>
        <location evidence="1">Membrane</location>
        <topology evidence="1">Multi-pass membrane protein</topology>
    </subcellularLocation>
</comment>
<keyword evidence="2 5" id="KW-0812">Transmembrane</keyword>
<name>A0A0W0VN17_9GAMM</name>
<evidence type="ECO:0000256" key="5">
    <source>
        <dbReference type="SAM" id="Phobius"/>
    </source>
</evidence>
<dbReference type="Gene3D" id="1.20.1420.30">
    <property type="entry name" value="NCX, central ion-binding region"/>
    <property type="match status" value="1"/>
</dbReference>
<feature type="domain" description="Sodium/calcium exchanger membrane region" evidence="6">
    <location>
        <begin position="6"/>
        <end position="142"/>
    </location>
</feature>
<accession>A0A0W0VN17</accession>
<feature type="transmembrane region" description="Helical" evidence="5">
    <location>
        <begin position="236"/>
        <end position="261"/>
    </location>
</feature>
<dbReference type="OrthoDB" id="9794225at2"/>
<evidence type="ECO:0000256" key="2">
    <source>
        <dbReference type="ARBA" id="ARBA00022692"/>
    </source>
</evidence>
<evidence type="ECO:0000259" key="6">
    <source>
        <dbReference type="Pfam" id="PF01699"/>
    </source>
</evidence>
<evidence type="ECO:0000256" key="3">
    <source>
        <dbReference type="ARBA" id="ARBA00022989"/>
    </source>
</evidence>
<feature type="transmembrane region" description="Helical" evidence="5">
    <location>
        <begin position="69"/>
        <end position="91"/>
    </location>
</feature>
<dbReference type="PATRIC" id="fig|454.4.peg.1693"/>
<dbReference type="Proteomes" id="UP000054761">
    <property type="component" value="Unassembled WGS sequence"/>
</dbReference>
<feature type="transmembrane region" description="Helical" evidence="5">
    <location>
        <begin position="293"/>
        <end position="312"/>
    </location>
</feature>
<feature type="transmembrane region" description="Helical" evidence="5">
    <location>
        <begin position="125"/>
        <end position="145"/>
    </location>
</feature>
<gene>
    <name evidence="7" type="ORF">Lisr_1552</name>
</gene>
<feature type="transmembrane region" description="Helical" evidence="5">
    <location>
        <begin position="196"/>
        <end position="215"/>
    </location>
</feature>
<feature type="transmembrane region" description="Helical" evidence="5">
    <location>
        <begin position="28"/>
        <end position="49"/>
    </location>
</feature>
<sequence length="313" mass="33893">MNIVLAVILFITGLALLLYFAEKLVKGAVGTSTGFGVSVFLVSVVFIGFDPENLAVGAVGSFNEAAGIALGSIIGATMVAIGLAFGITALITSMKFKQTPIRILLLPNLAIFLFGILAIDGELSRIDGVLLFLGFILSISYLAWLNKKGYDIKSSHEFTETSTKQKKWKSLGLLLLSLTGIIVGSELVVVASKTMITYFDISETFFGMTILALLVSIEELARELPAALKGRPDISFGNVVGSVFAFFLFNAGIIAMIRPVAVDRSTLYFYLPLCLLTMMVVSFFVFRQQISRWMGGFLVLLYFIFAAGGYFVS</sequence>
<dbReference type="PANTHER" id="PTHR10846:SF8">
    <property type="entry name" value="INNER MEMBRANE PROTEIN YRBG"/>
    <property type="match status" value="1"/>
</dbReference>
<keyword evidence="8" id="KW-1185">Reference proteome</keyword>
<keyword evidence="3 5" id="KW-1133">Transmembrane helix</keyword>
<dbReference type="GO" id="GO:0006874">
    <property type="term" value="P:intracellular calcium ion homeostasis"/>
    <property type="evidence" value="ECO:0007669"/>
    <property type="project" value="TreeGrafter"/>
</dbReference>
<dbReference type="PANTHER" id="PTHR10846">
    <property type="entry name" value="SODIUM/POTASSIUM/CALCIUM EXCHANGER"/>
    <property type="match status" value="1"/>
</dbReference>
<evidence type="ECO:0000313" key="8">
    <source>
        <dbReference type="Proteomes" id="UP000054761"/>
    </source>
</evidence>
<dbReference type="InterPro" id="IPR004837">
    <property type="entry name" value="NaCa_Exmemb"/>
</dbReference>
<dbReference type="STRING" id="454.Lisr_1552"/>
<organism evidence="7 8">
    <name type="scientific">Legionella israelensis</name>
    <dbReference type="NCBI Taxonomy" id="454"/>
    <lineage>
        <taxon>Bacteria</taxon>
        <taxon>Pseudomonadati</taxon>
        <taxon>Pseudomonadota</taxon>
        <taxon>Gammaproteobacteria</taxon>
        <taxon>Legionellales</taxon>
        <taxon>Legionellaceae</taxon>
        <taxon>Legionella</taxon>
    </lineage>
</organism>
<reference evidence="7 8" key="1">
    <citation type="submission" date="2015-11" db="EMBL/GenBank/DDBJ databases">
        <title>Genomic analysis of 38 Legionella species identifies large and diverse effector repertoires.</title>
        <authorList>
            <person name="Burstein D."/>
            <person name="Amaro F."/>
            <person name="Zusman T."/>
            <person name="Lifshitz Z."/>
            <person name="Cohen O."/>
            <person name="Gilbert J.A."/>
            <person name="Pupko T."/>
            <person name="Shuman H.A."/>
            <person name="Segal G."/>
        </authorList>
    </citation>
    <scope>NUCLEOTIDE SEQUENCE [LARGE SCALE GENOMIC DNA]</scope>
    <source>
        <strain evidence="7 8">Bercovier 4</strain>
    </source>
</reference>
<evidence type="ECO:0000256" key="1">
    <source>
        <dbReference type="ARBA" id="ARBA00004141"/>
    </source>
</evidence>
<keyword evidence="4 5" id="KW-0472">Membrane</keyword>
<feature type="transmembrane region" description="Helical" evidence="5">
    <location>
        <begin position="171"/>
        <end position="190"/>
    </location>
</feature>
<evidence type="ECO:0000256" key="4">
    <source>
        <dbReference type="ARBA" id="ARBA00023136"/>
    </source>
</evidence>